<evidence type="ECO:0000256" key="6">
    <source>
        <dbReference type="SAM" id="Phobius"/>
    </source>
</evidence>
<dbReference type="KEGG" id="cbak:DA792_11860"/>
<feature type="transmembrane region" description="Helical" evidence="6">
    <location>
        <begin position="20"/>
        <end position="39"/>
    </location>
</feature>
<dbReference type="Pfam" id="PF00892">
    <property type="entry name" value="EamA"/>
    <property type="match status" value="1"/>
</dbReference>
<dbReference type="SUPFAM" id="SSF103481">
    <property type="entry name" value="Multidrug resistance efflux transporter EmrE"/>
    <property type="match status" value="2"/>
</dbReference>
<feature type="transmembrane region" description="Helical" evidence="6">
    <location>
        <begin position="191"/>
        <end position="210"/>
    </location>
</feature>
<dbReference type="InterPro" id="IPR000620">
    <property type="entry name" value="EamA_dom"/>
</dbReference>
<gene>
    <name evidence="8" type="ORF">DA792_11860</name>
</gene>
<feature type="transmembrane region" description="Helical" evidence="6">
    <location>
        <begin position="158"/>
        <end position="179"/>
    </location>
</feature>
<dbReference type="AlphaFoldDB" id="A0A2R4M3G6"/>
<protein>
    <submittedName>
        <fullName evidence="8">EamA family transporter</fullName>
    </submittedName>
</protein>
<evidence type="ECO:0000256" key="4">
    <source>
        <dbReference type="ARBA" id="ARBA00022989"/>
    </source>
</evidence>
<keyword evidence="3 6" id="KW-0812">Transmembrane</keyword>
<dbReference type="InterPro" id="IPR037185">
    <property type="entry name" value="EmrE-like"/>
</dbReference>
<feature type="transmembrane region" description="Helical" evidence="6">
    <location>
        <begin position="256"/>
        <end position="275"/>
    </location>
</feature>
<comment type="subcellular location">
    <subcellularLocation>
        <location evidence="1">Membrane</location>
        <topology evidence="1">Multi-pass membrane protein</topology>
    </subcellularLocation>
</comment>
<keyword evidence="4 6" id="KW-1133">Transmembrane helix</keyword>
<feature type="transmembrane region" description="Helical" evidence="6">
    <location>
        <begin position="136"/>
        <end position="152"/>
    </location>
</feature>
<feature type="transmembrane region" description="Helical" evidence="6">
    <location>
        <begin position="225"/>
        <end position="244"/>
    </location>
</feature>
<dbReference type="PANTHER" id="PTHR22911:SF6">
    <property type="entry name" value="SOLUTE CARRIER FAMILY 35 MEMBER G1"/>
    <property type="match status" value="1"/>
</dbReference>
<keyword evidence="5 6" id="KW-0472">Membrane</keyword>
<feature type="domain" description="EamA" evidence="7">
    <location>
        <begin position="20"/>
        <end position="152"/>
    </location>
</feature>
<organism evidence="8 9">
    <name type="scientific">Celeribacter baekdonensis</name>
    <dbReference type="NCBI Taxonomy" id="875171"/>
    <lineage>
        <taxon>Bacteria</taxon>
        <taxon>Pseudomonadati</taxon>
        <taxon>Pseudomonadota</taxon>
        <taxon>Alphaproteobacteria</taxon>
        <taxon>Rhodobacterales</taxon>
        <taxon>Roseobacteraceae</taxon>
        <taxon>Celeribacter</taxon>
    </lineage>
</organism>
<evidence type="ECO:0000256" key="1">
    <source>
        <dbReference type="ARBA" id="ARBA00004141"/>
    </source>
</evidence>
<evidence type="ECO:0000259" key="7">
    <source>
        <dbReference type="Pfam" id="PF00892"/>
    </source>
</evidence>
<evidence type="ECO:0000256" key="5">
    <source>
        <dbReference type="ARBA" id="ARBA00023136"/>
    </source>
</evidence>
<dbReference type="GO" id="GO:0016020">
    <property type="term" value="C:membrane"/>
    <property type="evidence" value="ECO:0007669"/>
    <property type="project" value="UniProtKB-SubCell"/>
</dbReference>
<dbReference type="PANTHER" id="PTHR22911">
    <property type="entry name" value="ACYL-MALONYL CONDENSING ENZYME-RELATED"/>
    <property type="match status" value="1"/>
</dbReference>
<sequence>MSQNRLPDRPHDRPHDRPVFGLLLMVGFCAIAPLIDVSAKLASASHPAAQITVGRFVVQALILVPLSLIMGLSWRISRRDWGLIALRAIFTLGATFAFVGAVSVMPLADALAVTYVEPFVILLLGWWIFSEQIGPRRIMAAVVGCAGALIVVQPGLAAFGAVAVLPLAAGVLFACYMLVTRALRHHTPVLLQAATAVVAVFMALPILVYFDGTGGIFDPVMPEGIMWVWLISVGLAATLSHQFLTLALRLAPSATLAPLSYLELAFSTLAGLVVFGDFPGLTVWIGIAVIVTSGLYLIHRERMHAQKPPVVAGPTAS</sequence>
<evidence type="ECO:0000313" key="9">
    <source>
        <dbReference type="Proteomes" id="UP000241447"/>
    </source>
</evidence>
<evidence type="ECO:0000256" key="3">
    <source>
        <dbReference type="ARBA" id="ARBA00022692"/>
    </source>
</evidence>
<reference evidence="8 9" key="1">
    <citation type="submission" date="2018-03" db="EMBL/GenBank/DDBJ databases">
        <title>The Complete Genome of Celeribacter baekdonensis strain LH4, a Thiosulfate-Oxidizing Alphaproteobacterium Isolated from Gulf of Mexico Continental Slope Sediments.</title>
        <authorList>
            <person name="Flood B.E."/>
            <person name="Bailey J.V."/>
            <person name="Leprich D."/>
        </authorList>
    </citation>
    <scope>NUCLEOTIDE SEQUENCE [LARGE SCALE GENOMIC DNA]</scope>
    <source>
        <strain evidence="8 9">LH4</strain>
    </source>
</reference>
<dbReference type="RefSeq" id="WP_107720119.1">
    <property type="nucleotide sequence ID" value="NZ_CP028475.1"/>
</dbReference>
<proteinExistence type="inferred from homology"/>
<evidence type="ECO:0000313" key="8">
    <source>
        <dbReference type="EMBL" id="AVW91686.1"/>
    </source>
</evidence>
<name>A0A2R4M3G6_9RHOB</name>
<dbReference type="EMBL" id="CP028475">
    <property type="protein sequence ID" value="AVW91686.1"/>
    <property type="molecule type" value="Genomic_DNA"/>
</dbReference>
<evidence type="ECO:0000256" key="2">
    <source>
        <dbReference type="ARBA" id="ARBA00009853"/>
    </source>
</evidence>
<accession>A0A2R4M3G6</accession>
<dbReference type="Proteomes" id="UP000241447">
    <property type="component" value="Chromosome"/>
</dbReference>
<dbReference type="OrthoDB" id="9815809at2"/>
<feature type="transmembrane region" description="Helical" evidence="6">
    <location>
        <begin position="281"/>
        <end position="298"/>
    </location>
</feature>
<feature type="transmembrane region" description="Helical" evidence="6">
    <location>
        <begin position="110"/>
        <end position="129"/>
    </location>
</feature>
<feature type="transmembrane region" description="Helical" evidence="6">
    <location>
        <begin position="84"/>
        <end position="104"/>
    </location>
</feature>
<feature type="transmembrane region" description="Helical" evidence="6">
    <location>
        <begin position="51"/>
        <end position="72"/>
    </location>
</feature>
<comment type="similarity">
    <text evidence="2">Belongs to the drug/metabolite transporter (DMT) superfamily. 10 TMS drug/metabolite exporter (DME) (TC 2.A.7.3) family.</text>
</comment>